<sequence length="170" mass="19673">MAGFFDTNIAMITSERKNLTPEEDDYDYNNDSFDQEEETYWIDDCECQENLATILPLNPEECTIDEDNHIQSTDVHVFFEELGYFTEEPEPIDPTRDYEAEAKLLLEERDKTRKKHVDITMPSLDDTHTPSGISSTCSSFHAHDFTVPSNHKIPSYVYASHHTDHLSIHI</sequence>
<dbReference type="Proteomes" id="UP000242381">
    <property type="component" value="Unassembled WGS sequence"/>
</dbReference>
<accession>A0A1X0RKG1</accession>
<proteinExistence type="predicted"/>
<dbReference type="VEuPathDB" id="FungiDB:BCV72DRAFT_141950"/>
<dbReference type="EMBL" id="KV921640">
    <property type="protein sequence ID" value="ORE12573.1"/>
    <property type="molecule type" value="Genomic_DNA"/>
</dbReference>
<protein>
    <submittedName>
        <fullName evidence="1">Uncharacterized protein</fullName>
    </submittedName>
</protein>
<name>A0A1X0RKG1_RHIZD</name>
<evidence type="ECO:0000313" key="1">
    <source>
        <dbReference type="EMBL" id="ORE12573.1"/>
    </source>
</evidence>
<organism evidence="1 2">
    <name type="scientific">Rhizopus microsporus</name>
    <dbReference type="NCBI Taxonomy" id="58291"/>
    <lineage>
        <taxon>Eukaryota</taxon>
        <taxon>Fungi</taxon>
        <taxon>Fungi incertae sedis</taxon>
        <taxon>Mucoromycota</taxon>
        <taxon>Mucoromycotina</taxon>
        <taxon>Mucoromycetes</taxon>
        <taxon>Mucorales</taxon>
        <taxon>Mucorineae</taxon>
        <taxon>Rhizopodaceae</taxon>
        <taxon>Rhizopus</taxon>
    </lineage>
</organism>
<gene>
    <name evidence="1" type="ORF">BCV71DRAFT_240013</name>
</gene>
<evidence type="ECO:0000313" key="2">
    <source>
        <dbReference type="Proteomes" id="UP000242381"/>
    </source>
</evidence>
<dbReference type="OMA" id="WIDDSEC"/>
<dbReference type="AlphaFoldDB" id="A0A1X0RKG1"/>
<reference evidence="1 2" key="1">
    <citation type="journal article" date="2016" name="Proc. Natl. Acad. Sci. U.S.A.">
        <title>Lipid metabolic changes in an early divergent fungus govern the establishment of a mutualistic symbiosis with endobacteria.</title>
        <authorList>
            <person name="Lastovetsky O.A."/>
            <person name="Gaspar M.L."/>
            <person name="Mondo S.J."/>
            <person name="LaButti K.M."/>
            <person name="Sandor L."/>
            <person name="Grigoriev I.V."/>
            <person name="Henry S.A."/>
            <person name="Pawlowska T.E."/>
        </authorList>
    </citation>
    <scope>NUCLEOTIDE SEQUENCE [LARGE SCALE GENOMIC DNA]</scope>
    <source>
        <strain evidence="1 2">ATCC 11559</strain>
    </source>
</reference>